<feature type="compositionally biased region" description="Low complexity" evidence="2">
    <location>
        <begin position="327"/>
        <end position="338"/>
    </location>
</feature>
<accession>A0A7J6LD61</accession>
<dbReference type="SUPFAM" id="SSF54791">
    <property type="entry name" value="Eukaryotic type KH-domain (KH-domain type I)"/>
    <property type="match status" value="4"/>
</dbReference>
<dbReference type="EMBL" id="JAAPAO010000563">
    <property type="protein sequence ID" value="KAF4657041.1"/>
    <property type="molecule type" value="Genomic_DNA"/>
</dbReference>
<dbReference type="InterPro" id="IPR036612">
    <property type="entry name" value="KH_dom_type_1_sf"/>
</dbReference>
<dbReference type="InterPro" id="IPR004088">
    <property type="entry name" value="KH_dom_type_1"/>
</dbReference>
<dbReference type="PROSITE" id="PS50084">
    <property type="entry name" value="KH_TYPE_1"/>
    <property type="match status" value="1"/>
</dbReference>
<dbReference type="OrthoDB" id="446338at2759"/>
<dbReference type="AlphaFoldDB" id="A0A7J6LD61"/>
<dbReference type="PROSITE" id="PS51186">
    <property type="entry name" value="GNAT"/>
    <property type="match status" value="1"/>
</dbReference>
<reference evidence="4 5" key="1">
    <citation type="submission" date="2020-04" db="EMBL/GenBank/DDBJ databases">
        <title>Perkinsus chesapeaki whole genome sequence.</title>
        <authorList>
            <person name="Bogema D.R."/>
        </authorList>
    </citation>
    <scope>NUCLEOTIDE SEQUENCE [LARGE SCALE GENOMIC DNA]</scope>
    <source>
        <strain evidence="4">ATCC PRA-425</strain>
    </source>
</reference>
<protein>
    <recommendedName>
        <fullName evidence="3">N-acetyltransferase domain-containing protein</fullName>
    </recommendedName>
</protein>
<keyword evidence="1" id="KW-0694">RNA-binding</keyword>
<keyword evidence="5" id="KW-1185">Reference proteome</keyword>
<feature type="compositionally biased region" description="Basic and acidic residues" evidence="2">
    <location>
        <begin position="392"/>
        <end position="412"/>
    </location>
</feature>
<sequence length="565" mass="63806">MDSESRSRSPNNTDGLSIIRVDSSEAGLVLGRGGATKRKIENAADVDIELVTTEEGDSNIELRGPETNRDLGRDYICFLLLNRKGEPLDIDFNERDDCSWIDVPQDTIGYITGRERSTLNSMEEETDTLMFFMDKGRVTDDESSKHDVEKLVIFGPARGRRIAHLKLMSAIETKASGFFLDHKDRWNLDNTQDGKLGITHVKMTEGQFKYALGRRGTTRRKLERASGAIIEYIGYIAFISGTKEERRRGRDYINYLLDQREGETHIDNINDRGDVSIIKCPEEYIGYITGHRGSELRSIEERTGTFCFMYDEGGDDDRDREDKNKNNKNQGGQKQQQQHMVDHHQGKEGVIIHHHLLMMTGVDPEGGEALWVRSVFVSGVISIDSESSDLGINDKSHSKTRSLSKESIEEDGEKERISLSTDKLINHPIKQLGNSAVYVAVKGKEVIGSIEFGLVTRIEQLGEWVYIDNLQVVAGYRNQGIGEGMLYNFLLFVKSSRPDIVGAYLIASRDNEAAKRLYKSVGFVNKGKIFATDGYIYEYPKGVKLPYTTSNYVELYLTSMLKNKE</sequence>
<dbReference type="GO" id="GO:0016747">
    <property type="term" value="F:acyltransferase activity, transferring groups other than amino-acyl groups"/>
    <property type="evidence" value="ECO:0007669"/>
    <property type="project" value="InterPro"/>
</dbReference>
<evidence type="ECO:0000313" key="4">
    <source>
        <dbReference type="EMBL" id="KAF4657041.1"/>
    </source>
</evidence>
<dbReference type="InterPro" id="IPR000182">
    <property type="entry name" value="GNAT_dom"/>
</dbReference>
<dbReference type="InterPro" id="IPR016181">
    <property type="entry name" value="Acyl_CoA_acyltransferase"/>
</dbReference>
<dbReference type="Proteomes" id="UP000591131">
    <property type="component" value="Unassembled WGS sequence"/>
</dbReference>
<dbReference type="CDD" id="cd04301">
    <property type="entry name" value="NAT_SF"/>
    <property type="match status" value="1"/>
</dbReference>
<dbReference type="SUPFAM" id="SSF55729">
    <property type="entry name" value="Acyl-CoA N-acyltransferases (Nat)"/>
    <property type="match status" value="1"/>
</dbReference>
<dbReference type="CDD" id="cd00105">
    <property type="entry name" value="KH-I"/>
    <property type="match status" value="3"/>
</dbReference>
<dbReference type="Gene3D" id="3.30.1370.10">
    <property type="entry name" value="K Homology domain, type 1"/>
    <property type="match status" value="1"/>
</dbReference>
<dbReference type="GO" id="GO:0003723">
    <property type="term" value="F:RNA binding"/>
    <property type="evidence" value="ECO:0007669"/>
    <property type="project" value="UniProtKB-UniRule"/>
</dbReference>
<proteinExistence type="predicted"/>
<evidence type="ECO:0000259" key="3">
    <source>
        <dbReference type="PROSITE" id="PS51186"/>
    </source>
</evidence>
<evidence type="ECO:0000256" key="1">
    <source>
        <dbReference type="PROSITE-ProRule" id="PRU00117"/>
    </source>
</evidence>
<feature type="region of interest" description="Disordered" evidence="2">
    <location>
        <begin position="310"/>
        <end position="343"/>
    </location>
</feature>
<dbReference type="InterPro" id="IPR004087">
    <property type="entry name" value="KH_dom"/>
</dbReference>
<evidence type="ECO:0000256" key="2">
    <source>
        <dbReference type="SAM" id="MobiDB-lite"/>
    </source>
</evidence>
<feature type="domain" description="N-acetyltransferase" evidence="3">
    <location>
        <begin position="398"/>
        <end position="546"/>
    </location>
</feature>
<organism evidence="4 5">
    <name type="scientific">Perkinsus chesapeaki</name>
    <name type="common">Clam parasite</name>
    <name type="synonym">Perkinsus andrewsi</name>
    <dbReference type="NCBI Taxonomy" id="330153"/>
    <lineage>
        <taxon>Eukaryota</taxon>
        <taxon>Sar</taxon>
        <taxon>Alveolata</taxon>
        <taxon>Perkinsozoa</taxon>
        <taxon>Perkinsea</taxon>
        <taxon>Perkinsida</taxon>
        <taxon>Perkinsidae</taxon>
        <taxon>Perkinsus</taxon>
    </lineage>
</organism>
<name>A0A7J6LD61_PERCH</name>
<dbReference type="SMART" id="SM00322">
    <property type="entry name" value="KH"/>
    <property type="match status" value="4"/>
</dbReference>
<gene>
    <name evidence="4" type="ORF">FOL47_008628</name>
</gene>
<dbReference type="Gene3D" id="3.40.630.30">
    <property type="match status" value="1"/>
</dbReference>
<feature type="region of interest" description="Disordered" evidence="2">
    <location>
        <begin position="388"/>
        <end position="412"/>
    </location>
</feature>
<dbReference type="Pfam" id="PF13508">
    <property type="entry name" value="Acetyltransf_7"/>
    <property type="match status" value="1"/>
</dbReference>
<comment type="caution">
    <text evidence="4">The sequence shown here is derived from an EMBL/GenBank/DDBJ whole genome shotgun (WGS) entry which is preliminary data.</text>
</comment>
<evidence type="ECO:0000313" key="5">
    <source>
        <dbReference type="Proteomes" id="UP000591131"/>
    </source>
</evidence>
<dbReference type="Pfam" id="PF00013">
    <property type="entry name" value="KH_1"/>
    <property type="match status" value="2"/>
</dbReference>